<comment type="caution">
    <text evidence="3">The sequence shown here is derived from an EMBL/GenBank/DDBJ whole genome shotgun (WGS) entry which is preliminary data.</text>
</comment>
<keyword evidence="1" id="KW-0560">Oxidoreductase</keyword>
<proteinExistence type="predicted"/>
<evidence type="ECO:0000256" key="1">
    <source>
        <dbReference type="ARBA" id="ARBA00023002"/>
    </source>
</evidence>
<evidence type="ECO:0000313" key="4">
    <source>
        <dbReference type="Proteomes" id="UP000272051"/>
    </source>
</evidence>
<reference evidence="3 4" key="1">
    <citation type="submission" date="2018-06" db="EMBL/GenBank/DDBJ databases">
        <title>Extensive metabolic versatility and redundancy in microbially diverse, dynamic hydrothermal sediments.</title>
        <authorList>
            <person name="Dombrowski N."/>
            <person name="Teske A."/>
            <person name="Baker B.J."/>
        </authorList>
    </citation>
    <scope>NUCLEOTIDE SEQUENCE [LARGE SCALE GENOMIC DNA]</scope>
    <source>
        <strain evidence="3">B34_G17</strain>
    </source>
</reference>
<gene>
    <name evidence="3" type="ORF">DRJ33_04940</name>
</gene>
<evidence type="ECO:0000313" key="3">
    <source>
        <dbReference type="EMBL" id="RLE51917.1"/>
    </source>
</evidence>
<dbReference type="PROSITE" id="PS00670">
    <property type="entry name" value="D_2_HYDROXYACID_DH_2"/>
    <property type="match status" value="1"/>
</dbReference>
<sequence>FAPQAAFDELGVVRYQNLKEMLAFSDIVSIHVPLTRETEYMFNEDVIFSMKHGSILINTSRGKVVDTKALLKALKSGRLAAAALDVYENEPPREPWEQELISLPNVVCTPHIGAQTVEAQRIGAMLIAENIIKTLTSS</sequence>
<protein>
    <submittedName>
        <fullName evidence="3">3-phosphoglycerate dehydrogenase</fullName>
    </submittedName>
</protein>
<dbReference type="AlphaFoldDB" id="A0A497EXJ8"/>
<dbReference type="SUPFAM" id="SSF51735">
    <property type="entry name" value="NAD(P)-binding Rossmann-fold domains"/>
    <property type="match status" value="1"/>
</dbReference>
<organism evidence="3 4">
    <name type="scientific">Thermoproteota archaeon</name>
    <dbReference type="NCBI Taxonomy" id="2056631"/>
    <lineage>
        <taxon>Archaea</taxon>
        <taxon>Thermoproteota</taxon>
    </lineage>
</organism>
<dbReference type="Proteomes" id="UP000272051">
    <property type="component" value="Unassembled WGS sequence"/>
</dbReference>
<dbReference type="InterPro" id="IPR036291">
    <property type="entry name" value="NAD(P)-bd_dom_sf"/>
</dbReference>
<dbReference type="InterPro" id="IPR050223">
    <property type="entry name" value="D-isomer_2-hydroxyacid_DH"/>
</dbReference>
<dbReference type="Gene3D" id="3.40.50.720">
    <property type="entry name" value="NAD(P)-binding Rossmann-like Domain"/>
    <property type="match status" value="2"/>
</dbReference>
<name>A0A497EXJ8_9CREN</name>
<feature type="domain" description="D-isomer specific 2-hydroxyacid dehydrogenase NAD-binding" evidence="2">
    <location>
        <begin position="7"/>
        <end position="113"/>
    </location>
</feature>
<feature type="non-terminal residue" evidence="3">
    <location>
        <position position="1"/>
    </location>
</feature>
<dbReference type="PANTHER" id="PTHR10996:SF282">
    <property type="entry name" value="D-3-PHOSPHOGLYCERATE DEHYDROGENASE 1-RELATED"/>
    <property type="match status" value="1"/>
</dbReference>
<dbReference type="InterPro" id="IPR029753">
    <property type="entry name" value="D-isomer_DH_CS"/>
</dbReference>
<accession>A0A497EXJ8</accession>
<dbReference type="PANTHER" id="PTHR10996">
    <property type="entry name" value="2-HYDROXYACID DEHYDROGENASE-RELATED"/>
    <property type="match status" value="1"/>
</dbReference>
<dbReference type="PROSITE" id="PS00671">
    <property type="entry name" value="D_2_HYDROXYACID_DH_3"/>
    <property type="match status" value="1"/>
</dbReference>
<evidence type="ECO:0000259" key="2">
    <source>
        <dbReference type="Pfam" id="PF02826"/>
    </source>
</evidence>
<dbReference type="Pfam" id="PF02826">
    <property type="entry name" value="2-Hacid_dh_C"/>
    <property type="match status" value="1"/>
</dbReference>
<dbReference type="GO" id="GO:0051287">
    <property type="term" value="F:NAD binding"/>
    <property type="evidence" value="ECO:0007669"/>
    <property type="project" value="InterPro"/>
</dbReference>
<dbReference type="GO" id="GO:0016491">
    <property type="term" value="F:oxidoreductase activity"/>
    <property type="evidence" value="ECO:0007669"/>
    <property type="project" value="UniProtKB-KW"/>
</dbReference>
<dbReference type="InterPro" id="IPR006140">
    <property type="entry name" value="D-isomer_DH_NAD-bd"/>
</dbReference>
<dbReference type="EMBL" id="QMQX01000078">
    <property type="protein sequence ID" value="RLE51917.1"/>
    <property type="molecule type" value="Genomic_DNA"/>
</dbReference>